<keyword evidence="1" id="KW-0812">Transmembrane</keyword>
<keyword evidence="2" id="KW-0732">Signal</keyword>
<dbReference type="PANTHER" id="PTHR33748">
    <property type="entry name" value="PROTEIN CBG04600"/>
    <property type="match status" value="1"/>
</dbReference>
<dbReference type="Pfam" id="PF17175">
    <property type="entry name" value="MOLO1"/>
    <property type="match status" value="1"/>
</dbReference>
<dbReference type="Proteomes" id="UP001208570">
    <property type="component" value="Unassembled WGS sequence"/>
</dbReference>
<feature type="transmembrane region" description="Helical" evidence="1">
    <location>
        <begin position="252"/>
        <end position="276"/>
    </location>
</feature>
<dbReference type="AlphaFoldDB" id="A0AAD9IXL0"/>
<feature type="signal peptide" evidence="2">
    <location>
        <begin position="1"/>
        <end position="22"/>
    </location>
</feature>
<sequence>MAHQCSAILFLIIYAFVRPGLTYDTTTLDRCPDPSKENPGYSSTVSHGRSLWTHCGFPNPKLEQTRCGRPFSRDVTYNLCDPDQVLLSEIKNQLDQSLWSLEISTPYQCTPWHGAVLNYTIILVAVRYLRIPDLSSNETCINGCGEIVPDMDEFSRSATDEEKQLAIDNFASGLLNEFGGYFCDSFLVIAYWENETLISTALTSKLSSRISANRVEVVTRRALDYLASGETFQAFDVMITEYRALILGFTPAMAMLVIHMTLLVISVILIVLYAFFGGKSDYYDEEKWKLVLKTTMKIICGVWFVEWLLIMLVRVQGRIKLWIIIFPLVGLIAAVIGAFFLYEQSQ</sequence>
<evidence type="ECO:0000313" key="3">
    <source>
        <dbReference type="EMBL" id="KAK2142198.1"/>
    </source>
</evidence>
<dbReference type="InterPro" id="IPR033438">
    <property type="entry name" value="MOLO1"/>
</dbReference>
<proteinExistence type="predicted"/>
<evidence type="ECO:0000256" key="1">
    <source>
        <dbReference type="SAM" id="Phobius"/>
    </source>
</evidence>
<gene>
    <name evidence="3" type="ORF">LSH36_986g00017</name>
</gene>
<name>A0AAD9IXL0_9ANNE</name>
<evidence type="ECO:0000256" key="2">
    <source>
        <dbReference type="SAM" id="SignalP"/>
    </source>
</evidence>
<evidence type="ECO:0000313" key="4">
    <source>
        <dbReference type="Proteomes" id="UP001208570"/>
    </source>
</evidence>
<accession>A0AAD9IXL0</accession>
<reference evidence="3" key="1">
    <citation type="journal article" date="2023" name="Mol. Biol. Evol.">
        <title>Third-Generation Sequencing Reveals the Adaptive Role of the Epigenome in Three Deep-Sea Polychaetes.</title>
        <authorList>
            <person name="Perez M."/>
            <person name="Aroh O."/>
            <person name="Sun Y."/>
            <person name="Lan Y."/>
            <person name="Juniper S.K."/>
            <person name="Young C.R."/>
            <person name="Angers B."/>
            <person name="Qian P.Y."/>
        </authorList>
    </citation>
    <scope>NUCLEOTIDE SEQUENCE</scope>
    <source>
        <strain evidence="3">P08H-3</strain>
    </source>
</reference>
<keyword evidence="1" id="KW-0472">Membrane</keyword>
<dbReference type="PANTHER" id="PTHR33748:SF5">
    <property type="entry name" value="GROUND-LIKE DOMAIN-CONTAINING PROTEIN"/>
    <property type="match status" value="1"/>
</dbReference>
<protein>
    <submittedName>
        <fullName evidence="3">Uncharacterized protein</fullName>
    </submittedName>
</protein>
<feature type="chain" id="PRO_5041907697" evidence="2">
    <location>
        <begin position="23"/>
        <end position="346"/>
    </location>
</feature>
<feature type="transmembrane region" description="Helical" evidence="1">
    <location>
        <begin position="296"/>
        <end position="315"/>
    </location>
</feature>
<dbReference type="EMBL" id="JAODUP010000986">
    <property type="protein sequence ID" value="KAK2142198.1"/>
    <property type="molecule type" value="Genomic_DNA"/>
</dbReference>
<keyword evidence="4" id="KW-1185">Reference proteome</keyword>
<keyword evidence="1" id="KW-1133">Transmembrane helix</keyword>
<organism evidence="3 4">
    <name type="scientific">Paralvinella palmiformis</name>
    <dbReference type="NCBI Taxonomy" id="53620"/>
    <lineage>
        <taxon>Eukaryota</taxon>
        <taxon>Metazoa</taxon>
        <taxon>Spiralia</taxon>
        <taxon>Lophotrochozoa</taxon>
        <taxon>Annelida</taxon>
        <taxon>Polychaeta</taxon>
        <taxon>Sedentaria</taxon>
        <taxon>Canalipalpata</taxon>
        <taxon>Terebellida</taxon>
        <taxon>Terebelliformia</taxon>
        <taxon>Alvinellidae</taxon>
        <taxon>Paralvinella</taxon>
    </lineage>
</organism>
<comment type="caution">
    <text evidence="3">The sequence shown here is derived from an EMBL/GenBank/DDBJ whole genome shotgun (WGS) entry which is preliminary data.</text>
</comment>
<feature type="transmembrane region" description="Helical" evidence="1">
    <location>
        <begin position="321"/>
        <end position="342"/>
    </location>
</feature>
<dbReference type="GO" id="GO:0005892">
    <property type="term" value="C:acetylcholine-gated channel complex"/>
    <property type="evidence" value="ECO:0007669"/>
    <property type="project" value="InterPro"/>
</dbReference>